<reference evidence="2 3" key="1">
    <citation type="submission" date="2019-11" db="EMBL/GenBank/DDBJ databases">
        <title>Streptomyces typhae sp. nov., a novel endophytic actinomycete isolated from the root of cattail pollen (Typha angustifolia L.).</title>
        <authorList>
            <person name="Peng C."/>
        </authorList>
    </citation>
    <scope>NUCLEOTIDE SEQUENCE [LARGE SCALE GENOMIC DNA]</scope>
    <source>
        <strain evidence="3">p1417</strain>
    </source>
</reference>
<organism evidence="2 3">
    <name type="scientific">Streptomyces typhae</name>
    <dbReference type="NCBI Taxonomy" id="2681492"/>
    <lineage>
        <taxon>Bacteria</taxon>
        <taxon>Bacillati</taxon>
        <taxon>Actinomycetota</taxon>
        <taxon>Actinomycetes</taxon>
        <taxon>Kitasatosporales</taxon>
        <taxon>Streptomycetaceae</taxon>
        <taxon>Streptomyces</taxon>
    </lineage>
</organism>
<dbReference type="AlphaFoldDB" id="A0A6L6WT42"/>
<gene>
    <name evidence="2" type="ORF">GPA10_10775</name>
</gene>
<comment type="caution">
    <text evidence="2">The sequence shown here is derived from an EMBL/GenBank/DDBJ whole genome shotgun (WGS) entry which is preliminary data.</text>
</comment>
<feature type="region of interest" description="Disordered" evidence="1">
    <location>
        <begin position="1"/>
        <end position="25"/>
    </location>
</feature>
<keyword evidence="3" id="KW-1185">Reference proteome</keyword>
<proteinExistence type="predicted"/>
<evidence type="ECO:0000313" key="2">
    <source>
        <dbReference type="EMBL" id="MVO85223.1"/>
    </source>
</evidence>
<dbReference type="Proteomes" id="UP000483802">
    <property type="component" value="Unassembled WGS sequence"/>
</dbReference>
<feature type="compositionally biased region" description="Pro residues" evidence="1">
    <location>
        <begin position="1"/>
        <end position="10"/>
    </location>
</feature>
<evidence type="ECO:0000256" key="1">
    <source>
        <dbReference type="SAM" id="MobiDB-lite"/>
    </source>
</evidence>
<accession>A0A6L6WT42</accession>
<dbReference type="EMBL" id="WPNZ01000005">
    <property type="protein sequence ID" value="MVO85223.1"/>
    <property type="molecule type" value="Genomic_DNA"/>
</dbReference>
<protein>
    <submittedName>
        <fullName evidence="2">Uncharacterized protein</fullName>
    </submittedName>
</protein>
<name>A0A6L6WT42_9ACTN</name>
<sequence length="73" mass="7655">MKTVHSPPPAAEDADKGARTRATATSRDVCAALAWRLVRRIGTRTVTAGLTLGIGAAPTRTTRPARTTGRWAG</sequence>
<evidence type="ECO:0000313" key="3">
    <source>
        <dbReference type="Proteomes" id="UP000483802"/>
    </source>
</evidence>